<dbReference type="SUPFAM" id="SSF46785">
    <property type="entry name" value="Winged helix' DNA-binding domain"/>
    <property type="match status" value="1"/>
</dbReference>
<proteinExistence type="predicted"/>
<sequence length="210" mass="22394">MAALAASDRDALLAMGSPRTYRAGRRIMAQGAVEDFVLALSTGWTTVSADADNGRSVIFGLCGPRDLIGEMAVFDGGPRSANVTALTDVSARLLTRGQFQSFLRGHPHAYEVLLRGMAIRLRAADVHSQDLATLPVLRRLARLLLDVDGEDPRSAAAARLTQNELAAAIGATRESVAKALADLRSRDVLRTVDRRIVVIDRPALAAIAAL</sequence>
<dbReference type="Pfam" id="PF13545">
    <property type="entry name" value="HTH_Crp_2"/>
    <property type="match status" value="1"/>
</dbReference>
<dbReference type="AlphaFoldDB" id="A0A8J7WN07"/>
<dbReference type="SUPFAM" id="SSF51206">
    <property type="entry name" value="cAMP-binding domain-like"/>
    <property type="match status" value="1"/>
</dbReference>
<gene>
    <name evidence="6" type="ORF">KGA66_20135</name>
</gene>
<evidence type="ECO:0000256" key="2">
    <source>
        <dbReference type="ARBA" id="ARBA00023125"/>
    </source>
</evidence>
<dbReference type="SMART" id="SM00419">
    <property type="entry name" value="HTH_CRP"/>
    <property type="match status" value="1"/>
</dbReference>
<dbReference type="PROSITE" id="PS50042">
    <property type="entry name" value="CNMP_BINDING_3"/>
    <property type="match status" value="1"/>
</dbReference>
<dbReference type="PROSITE" id="PS51063">
    <property type="entry name" value="HTH_CRP_2"/>
    <property type="match status" value="1"/>
</dbReference>
<dbReference type="RefSeq" id="WP_211469730.1">
    <property type="nucleotide sequence ID" value="NZ_JAGSXH010000080.1"/>
</dbReference>
<accession>A0A8J7WN07</accession>
<dbReference type="InterPro" id="IPR018490">
    <property type="entry name" value="cNMP-bd_dom_sf"/>
</dbReference>
<keyword evidence="3" id="KW-0804">Transcription</keyword>
<keyword evidence="2" id="KW-0238">DNA-binding</keyword>
<dbReference type="SMART" id="SM00100">
    <property type="entry name" value="cNMP"/>
    <property type="match status" value="1"/>
</dbReference>
<reference evidence="6" key="1">
    <citation type="submission" date="2021-04" db="EMBL/GenBank/DDBJ databases">
        <title>Genome based classification of Actinospica acidithermotolerans sp. nov., an actinobacterium isolated from an Indonesian hot spring.</title>
        <authorList>
            <person name="Kusuma A.B."/>
            <person name="Putra K.E."/>
            <person name="Nafisah S."/>
            <person name="Loh J."/>
            <person name="Nouioui I."/>
            <person name="Goodfellow M."/>
        </authorList>
    </citation>
    <scope>NUCLEOTIDE SEQUENCE</scope>
    <source>
        <strain evidence="6">DSM 45618</strain>
    </source>
</reference>
<dbReference type="PANTHER" id="PTHR24567:SF74">
    <property type="entry name" value="HTH-TYPE TRANSCRIPTIONAL REGULATOR ARCR"/>
    <property type="match status" value="1"/>
</dbReference>
<evidence type="ECO:0000259" key="4">
    <source>
        <dbReference type="PROSITE" id="PS50042"/>
    </source>
</evidence>
<dbReference type="Gene3D" id="2.60.120.10">
    <property type="entry name" value="Jelly Rolls"/>
    <property type="match status" value="1"/>
</dbReference>
<dbReference type="Pfam" id="PF00027">
    <property type="entry name" value="cNMP_binding"/>
    <property type="match status" value="1"/>
</dbReference>
<comment type="caution">
    <text evidence="6">The sequence shown here is derived from an EMBL/GenBank/DDBJ whole genome shotgun (WGS) entry which is preliminary data.</text>
</comment>
<dbReference type="InterPro" id="IPR050397">
    <property type="entry name" value="Env_Response_Regulators"/>
</dbReference>
<organism evidence="6 7">
    <name type="scientific">Actinocrinis puniceicyclus</name>
    <dbReference type="NCBI Taxonomy" id="977794"/>
    <lineage>
        <taxon>Bacteria</taxon>
        <taxon>Bacillati</taxon>
        <taxon>Actinomycetota</taxon>
        <taxon>Actinomycetes</taxon>
        <taxon>Catenulisporales</taxon>
        <taxon>Actinospicaceae</taxon>
        <taxon>Actinocrinis</taxon>
    </lineage>
</organism>
<dbReference type="GO" id="GO:0003677">
    <property type="term" value="F:DNA binding"/>
    <property type="evidence" value="ECO:0007669"/>
    <property type="project" value="UniProtKB-KW"/>
</dbReference>
<dbReference type="InterPro" id="IPR036390">
    <property type="entry name" value="WH_DNA-bd_sf"/>
</dbReference>
<dbReference type="InterPro" id="IPR018488">
    <property type="entry name" value="cNMP-bd_CS"/>
</dbReference>
<evidence type="ECO:0000313" key="6">
    <source>
        <dbReference type="EMBL" id="MBS2965371.1"/>
    </source>
</evidence>
<dbReference type="InterPro" id="IPR000595">
    <property type="entry name" value="cNMP-bd_dom"/>
</dbReference>
<dbReference type="Proteomes" id="UP000677913">
    <property type="component" value="Unassembled WGS sequence"/>
</dbReference>
<dbReference type="GO" id="GO:0005829">
    <property type="term" value="C:cytosol"/>
    <property type="evidence" value="ECO:0007669"/>
    <property type="project" value="TreeGrafter"/>
</dbReference>
<dbReference type="GO" id="GO:0003700">
    <property type="term" value="F:DNA-binding transcription factor activity"/>
    <property type="evidence" value="ECO:0007669"/>
    <property type="project" value="TreeGrafter"/>
</dbReference>
<keyword evidence="1" id="KW-0805">Transcription regulation</keyword>
<dbReference type="PROSITE" id="PS00889">
    <property type="entry name" value="CNMP_BINDING_2"/>
    <property type="match status" value="1"/>
</dbReference>
<evidence type="ECO:0000256" key="3">
    <source>
        <dbReference type="ARBA" id="ARBA00023163"/>
    </source>
</evidence>
<dbReference type="PANTHER" id="PTHR24567">
    <property type="entry name" value="CRP FAMILY TRANSCRIPTIONAL REGULATORY PROTEIN"/>
    <property type="match status" value="1"/>
</dbReference>
<feature type="domain" description="Cyclic nucleotide-binding" evidence="4">
    <location>
        <begin position="1"/>
        <end position="103"/>
    </location>
</feature>
<keyword evidence="7" id="KW-1185">Reference proteome</keyword>
<dbReference type="EMBL" id="JAGSXH010000080">
    <property type="protein sequence ID" value="MBS2965371.1"/>
    <property type="molecule type" value="Genomic_DNA"/>
</dbReference>
<dbReference type="InterPro" id="IPR036388">
    <property type="entry name" value="WH-like_DNA-bd_sf"/>
</dbReference>
<dbReference type="CDD" id="cd00038">
    <property type="entry name" value="CAP_ED"/>
    <property type="match status" value="1"/>
</dbReference>
<evidence type="ECO:0000313" key="7">
    <source>
        <dbReference type="Proteomes" id="UP000677913"/>
    </source>
</evidence>
<dbReference type="InterPro" id="IPR014710">
    <property type="entry name" value="RmlC-like_jellyroll"/>
</dbReference>
<evidence type="ECO:0000256" key="1">
    <source>
        <dbReference type="ARBA" id="ARBA00023015"/>
    </source>
</evidence>
<name>A0A8J7WN07_9ACTN</name>
<dbReference type="Gene3D" id="1.10.10.10">
    <property type="entry name" value="Winged helix-like DNA-binding domain superfamily/Winged helix DNA-binding domain"/>
    <property type="match status" value="1"/>
</dbReference>
<dbReference type="InterPro" id="IPR012318">
    <property type="entry name" value="HTH_CRP"/>
</dbReference>
<protein>
    <submittedName>
        <fullName evidence="6">Crp/Fnr family transcriptional regulator</fullName>
    </submittedName>
</protein>
<feature type="domain" description="HTH crp-type" evidence="5">
    <location>
        <begin position="134"/>
        <end position="202"/>
    </location>
</feature>
<evidence type="ECO:0000259" key="5">
    <source>
        <dbReference type="PROSITE" id="PS51063"/>
    </source>
</evidence>